<proteinExistence type="predicted"/>
<gene>
    <name evidence="1" type="ORF">JL107_13120</name>
</gene>
<sequence length="291" mass="30325">MTADRTTATPTLTGRTPLRVVGSSRPSAAVAADDAPVGSVADAVAARTVQILRRAGIQSIVLSRPAVHGRSLSSASRRTEGTLELLVAPWAVDTAQLLLRHHRYTWRLQGVRDGGHPRDVTAWTVPERPDLVLDLYCGFAGVGDPDRFFTEMWKSRQVVPLAGIDASVPGPSGAALLLLLRAAVPGRSTIGVEQIRSAAADFDVITWVRAGAMARQSDARDAVATGAAVLPAGAVPVDVVVGAHTSIAEPARSVWAPGGAATSALTRAGAATVGVVRQALPGLRARFRPVR</sequence>
<protein>
    <submittedName>
        <fullName evidence="1">Uncharacterized protein</fullName>
    </submittedName>
</protein>
<keyword evidence="2" id="KW-1185">Reference proteome</keyword>
<reference evidence="1" key="1">
    <citation type="submission" date="2021-01" db="EMBL/GenBank/DDBJ databases">
        <title>KCTC 19127 draft genome.</title>
        <authorList>
            <person name="An D."/>
        </authorList>
    </citation>
    <scope>NUCLEOTIDE SEQUENCE</scope>
    <source>
        <strain evidence="1">KCTC 19127</strain>
    </source>
</reference>
<dbReference type="RefSeq" id="WP_205257502.1">
    <property type="nucleotide sequence ID" value="NZ_BAAAPV010000003.1"/>
</dbReference>
<comment type="caution">
    <text evidence="1">The sequence shown here is derived from an EMBL/GenBank/DDBJ whole genome shotgun (WGS) entry which is preliminary data.</text>
</comment>
<name>A0A939C157_9ACTN</name>
<accession>A0A939C157</accession>
<organism evidence="1 2">
    <name type="scientific">Nakamurella flavida</name>
    <dbReference type="NCBI Taxonomy" id="363630"/>
    <lineage>
        <taxon>Bacteria</taxon>
        <taxon>Bacillati</taxon>
        <taxon>Actinomycetota</taxon>
        <taxon>Actinomycetes</taxon>
        <taxon>Nakamurellales</taxon>
        <taxon>Nakamurellaceae</taxon>
        <taxon>Nakamurella</taxon>
    </lineage>
</organism>
<evidence type="ECO:0000313" key="1">
    <source>
        <dbReference type="EMBL" id="MBM9477388.1"/>
    </source>
</evidence>
<dbReference type="EMBL" id="JAERWL010000010">
    <property type="protein sequence ID" value="MBM9477388.1"/>
    <property type="molecule type" value="Genomic_DNA"/>
</dbReference>
<dbReference type="Proteomes" id="UP000663801">
    <property type="component" value="Unassembled WGS sequence"/>
</dbReference>
<dbReference type="AlphaFoldDB" id="A0A939C157"/>
<evidence type="ECO:0000313" key="2">
    <source>
        <dbReference type="Proteomes" id="UP000663801"/>
    </source>
</evidence>